<dbReference type="InterPro" id="IPR047662">
    <property type="entry name" value="SemiSWEET"/>
</dbReference>
<evidence type="ECO:0000256" key="5">
    <source>
        <dbReference type="SAM" id="Phobius"/>
    </source>
</evidence>
<dbReference type="Gene3D" id="1.20.1280.290">
    <property type="match status" value="1"/>
</dbReference>
<proteinExistence type="predicted"/>
<evidence type="ECO:0000256" key="3">
    <source>
        <dbReference type="ARBA" id="ARBA00022989"/>
    </source>
</evidence>
<dbReference type="AlphaFoldDB" id="E3HDK5"/>
<comment type="subcellular location">
    <subcellularLocation>
        <location evidence="1">Membrane</location>
        <topology evidence="1">Multi-pass membrane protein</topology>
    </subcellularLocation>
</comment>
<feature type="transmembrane region" description="Helical" evidence="5">
    <location>
        <begin position="37"/>
        <end position="54"/>
    </location>
</feature>
<dbReference type="InterPro" id="IPR006603">
    <property type="entry name" value="PQ-loop_rpt"/>
</dbReference>
<organism evidence="6 7">
    <name type="scientific">Ilyobacter polytropus (strain ATCC 51220 / DSM 2926 / LMG 16218 / CuHBu1)</name>
    <dbReference type="NCBI Taxonomy" id="572544"/>
    <lineage>
        <taxon>Bacteria</taxon>
        <taxon>Fusobacteriati</taxon>
        <taxon>Fusobacteriota</taxon>
        <taxon>Fusobacteriia</taxon>
        <taxon>Fusobacteriales</taxon>
        <taxon>Fusobacteriaceae</taxon>
        <taxon>Ilyobacter</taxon>
    </lineage>
</organism>
<keyword evidence="3 5" id="KW-1133">Transmembrane helix</keyword>
<dbReference type="HOGENOM" id="CLU_135915_2_0_0"/>
<dbReference type="Pfam" id="PF04193">
    <property type="entry name" value="PQ-loop"/>
    <property type="match status" value="1"/>
</dbReference>
<keyword evidence="2 5" id="KW-0812">Transmembrane</keyword>
<sequence length="86" mass="9659">MMEYVGFIAASLTTLSFLPQTIKIIKTKDTKSISLGMYMMFVLGVAFWLIYGLYTGDMPIILANLITLILSSIILVFKLNELFGKK</sequence>
<keyword evidence="7" id="KW-1185">Reference proteome</keyword>
<gene>
    <name evidence="6" type="ordered locus">Ilyop_2432</name>
</gene>
<dbReference type="KEGG" id="ipo:Ilyop_2432"/>
<evidence type="ECO:0000256" key="2">
    <source>
        <dbReference type="ARBA" id="ARBA00022692"/>
    </source>
</evidence>
<accession>E3HDK5</accession>
<protein>
    <submittedName>
        <fullName evidence="6">MtN3/saliva-related transmembrane protein, conserved region</fullName>
    </submittedName>
</protein>
<name>E3HDK5_ILYPC</name>
<keyword evidence="6" id="KW-0614">Plasmid</keyword>
<evidence type="ECO:0000313" key="6">
    <source>
        <dbReference type="EMBL" id="ADO84191.1"/>
    </source>
</evidence>
<dbReference type="Proteomes" id="UP000006875">
    <property type="component" value="Plasmid pILYOP01"/>
</dbReference>
<dbReference type="EMBL" id="CP002282">
    <property type="protein sequence ID" value="ADO84191.1"/>
    <property type="molecule type" value="Genomic_DNA"/>
</dbReference>
<geneLocation type="plasmid" evidence="6 7">
    <name>pILYOP01</name>
</geneLocation>
<dbReference type="GO" id="GO:0016020">
    <property type="term" value="C:membrane"/>
    <property type="evidence" value="ECO:0007669"/>
    <property type="project" value="UniProtKB-SubCell"/>
</dbReference>
<evidence type="ECO:0000256" key="4">
    <source>
        <dbReference type="ARBA" id="ARBA00023136"/>
    </source>
</evidence>
<feature type="transmembrane region" description="Helical" evidence="5">
    <location>
        <begin position="60"/>
        <end position="77"/>
    </location>
</feature>
<evidence type="ECO:0000313" key="7">
    <source>
        <dbReference type="Proteomes" id="UP000006875"/>
    </source>
</evidence>
<reference evidence="6 7" key="1">
    <citation type="journal article" date="2010" name="Stand. Genomic Sci.">
        <title>Complete genome sequence of Ilyobacter polytropus type strain (CuHbu1).</title>
        <authorList>
            <person name="Sikorski J."/>
            <person name="Chertkov O."/>
            <person name="Lapidus A."/>
            <person name="Nolan M."/>
            <person name="Lucas S."/>
            <person name="Del Rio T.G."/>
            <person name="Tice H."/>
            <person name="Cheng J.F."/>
            <person name="Tapia R."/>
            <person name="Han C."/>
            <person name="Goodwin L."/>
            <person name="Pitluck S."/>
            <person name="Liolios K."/>
            <person name="Ivanova N."/>
            <person name="Mavromatis K."/>
            <person name="Mikhailova N."/>
            <person name="Pati A."/>
            <person name="Chen A."/>
            <person name="Palaniappan K."/>
            <person name="Land M."/>
            <person name="Hauser L."/>
            <person name="Chang Y.J."/>
            <person name="Jeffries C.D."/>
            <person name="Brambilla E."/>
            <person name="Yasawong M."/>
            <person name="Rohde M."/>
            <person name="Pukall R."/>
            <person name="Spring S."/>
            <person name="Goker M."/>
            <person name="Woyke T."/>
            <person name="Bristow J."/>
            <person name="Eisen J.A."/>
            <person name="Markowitz V."/>
            <person name="Hugenholtz P."/>
            <person name="Kyrpides N.C."/>
            <person name="Klenk H.P."/>
        </authorList>
    </citation>
    <scope>NUCLEOTIDE SEQUENCE [LARGE SCALE GENOMIC DNA]</scope>
    <source>
        <strain evidence="7">ATCC 51220 / DSM 2926 / LMG 16218 / CuHBu1</strain>
        <plasmid evidence="7">pILYOP01</plasmid>
    </source>
</reference>
<dbReference type="RefSeq" id="WP_013388850.1">
    <property type="nucleotide sequence ID" value="NC_014633.1"/>
</dbReference>
<dbReference type="GO" id="GO:0051119">
    <property type="term" value="F:sugar transmembrane transporter activity"/>
    <property type="evidence" value="ECO:0007669"/>
    <property type="project" value="InterPro"/>
</dbReference>
<dbReference type="NCBIfam" id="NF037968">
    <property type="entry name" value="SemiSWEET_2"/>
    <property type="match status" value="1"/>
</dbReference>
<keyword evidence="4 5" id="KW-0472">Membrane</keyword>
<evidence type="ECO:0000256" key="1">
    <source>
        <dbReference type="ARBA" id="ARBA00004141"/>
    </source>
</evidence>